<keyword evidence="1" id="KW-0479">Metal-binding</keyword>
<keyword evidence="3 6" id="KW-0808">Transferase</keyword>
<feature type="binding site" evidence="6">
    <location>
        <position position="300"/>
    </location>
    <ligand>
        <name>S-adenosyl-L-methionine</name>
        <dbReference type="ChEBI" id="CHEBI:59789"/>
    </ligand>
</feature>
<comment type="similarity">
    <text evidence="6">Belongs to the class I-like SAM-binding methyltransferase superfamily. RNA M5U methyltransferase family.</text>
</comment>
<evidence type="ECO:0000256" key="2">
    <source>
        <dbReference type="ARBA" id="ARBA00022603"/>
    </source>
</evidence>
<evidence type="ECO:0000259" key="8">
    <source>
        <dbReference type="Pfam" id="PF01938"/>
    </source>
</evidence>
<gene>
    <name evidence="9" type="ORF">B5E41_25860</name>
</gene>
<feature type="domain" description="TRAM" evidence="8">
    <location>
        <begin position="2"/>
        <end position="39"/>
    </location>
</feature>
<dbReference type="Proteomes" id="UP000197269">
    <property type="component" value="Unassembled WGS sequence"/>
</dbReference>
<evidence type="ECO:0000256" key="3">
    <source>
        <dbReference type="ARBA" id="ARBA00022679"/>
    </source>
</evidence>
<dbReference type="PANTHER" id="PTHR11061:SF49">
    <property type="entry name" value="23S RRNA (URACIL(1939)-C(5))-METHYLTRANSFERASE RLMD"/>
    <property type="match status" value="1"/>
</dbReference>
<dbReference type="PANTHER" id="PTHR11061">
    <property type="entry name" value="RNA M5U METHYLTRANSFERASE"/>
    <property type="match status" value="1"/>
</dbReference>
<dbReference type="InterPro" id="IPR030390">
    <property type="entry name" value="MeTrfase_TrmA_AS"/>
</dbReference>
<feature type="binding site" evidence="6">
    <location>
        <position position="253"/>
    </location>
    <ligand>
        <name>S-adenosyl-L-methionine</name>
        <dbReference type="ChEBI" id="CHEBI:59789"/>
    </ligand>
</feature>
<organism evidence="9 10">
    <name type="scientific">Rhizobium esperanzae</name>
    <dbReference type="NCBI Taxonomy" id="1967781"/>
    <lineage>
        <taxon>Bacteria</taxon>
        <taxon>Pseudomonadati</taxon>
        <taxon>Pseudomonadota</taxon>
        <taxon>Alphaproteobacteria</taxon>
        <taxon>Hyphomicrobiales</taxon>
        <taxon>Rhizobiaceae</taxon>
        <taxon>Rhizobium/Agrobacterium group</taxon>
        <taxon>Rhizobium</taxon>
    </lineage>
</organism>
<feature type="binding site" evidence="6">
    <location>
        <position position="280"/>
    </location>
    <ligand>
        <name>S-adenosyl-L-methionine</name>
        <dbReference type="ChEBI" id="CHEBI:59789"/>
    </ligand>
</feature>
<dbReference type="InterPro" id="IPR002792">
    <property type="entry name" value="TRAM_dom"/>
</dbReference>
<sequence length="416" mass="44232">MSTETVTIEKLGAQGDGIASNAGGPVYVPFSLPGETVAIARVKSHGTIMSIAAPSPDRQEPPCRHFGPDGVNGTCGGCTLQHLADEPYRAFKRQLVIDALKSKGLTPDVGEIVPAHPGERRRVVFAARRTEKDMLIGFNQAESHHIVAVEECPISSAGIVARLPAIKAIAASLATNAEPFRVAVLETLSGLDLAIDEIKKLSDPQRRKAIETVLGLRGIARVTLNGEILVEPAKPIIDFGGVEVSPPAGGFAQATKPAEEAIAELVLAHIGKAKRIADLFAGAGTFSLRLARIGRVHAVEAEAAALAALDQAARKTQGLKPVSVEKRDLFRRPVMTQEFKPYDAVVFDPPRAGAEFQCKELARSAVKKIAAVSCNPLTLARDLAILVEGGYRITGVTPIDQFLWTSHVEVVATLEK</sequence>
<dbReference type="SUPFAM" id="SSF53335">
    <property type="entry name" value="S-adenosyl-L-methionine-dependent methyltransferases"/>
    <property type="match status" value="1"/>
</dbReference>
<dbReference type="GO" id="GO:0070041">
    <property type="term" value="F:rRNA (uridine-C5-)-methyltransferase activity"/>
    <property type="evidence" value="ECO:0007669"/>
    <property type="project" value="TreeGrafter"/>
</dbReference>
<keyword evidence="4 6" id="KW-0949">S-adenosyl-L-methionine</keyword>
<dbReference type="GO" id="GO:0051539">
    <property type="term" value="F:4 iron, 4 sulfur cluster binding"/>
    <property type="evidence" value="ECO:0007669"/>
    <property type="project" value="UniProtKB-KW"/>
</dbReference>
<accession>A0A246DNG2</accession>
<evidence type="ECO:0000313" key="10">
    <source>
        <dbReference type="Proteomes" id="UP000197269"/>
    </source>
</evidence>
<keyword evidence="2 6" id="KW-0489">Methyltransferase</keyword>
<evidence type="ECO:0000256" key="4">
    <source>
        <dbReference type="ARBA" id="ARBA00022691"/>
    </source>
</evidence>
<dbReference type="InterPro" id="IPR029063">
    <property type="entry name" value="SAM-dependent_MTases_sf"/>
</dbReference>
<evidence type="ECO:0000256" key="1">
    <source>
        <dbReference type="ARBA" id="ARBA00022485"/>
    </source>
</evidence>
<feature type="active site" evidence="7">
    <location>
        <position position="374"/>
    </location>
</feature>
<feature type="binding site" evidence="6">
    <location>
        <position position="348"/>
    </location>
    <ligand>
        <name>S-adenosyl-L-methionine</name>
        <dbReference type="ChEBI" id="CHEBI:59789"/>
    </ligand>
</feature>
<dbReference type="AlphaFoldDB" id="A0A246DNG2"/>
<keyword evidence="1" id="KW-0408">Iron</keyword>
<keyword evidence="5" id="KW-0411">Iron-sulfur</keyword>
<evidence type="ECO:0000256" key="5">
    <source>
        <dbReference type="ARBA" id="ARBA00023014"/>
    </source>
</evidence>
<evidence type="ECO:0000313" key="9">
    <source>
        <dbReference type="EMBL" id="OWO91826.1"/>
    </source>
</evidence>
<dbReference type="RefSeq" id="WP_088396634.1">
    <property type="nucleotide sequence ID" value="NZ_MXPU01000021.1"/>
</dbReference>
<proteinExistence type="inferred from homology"/>
<evidence type="ECO:0000256" key="7">
    <source>
        <dbReference type="PROSITE-ProRule" id="PRU10015"/>
    </source>
</evidence>
<dbReference type="PROSITE" id="PS01230">
    <property type="entry name" value="TRMA_1"/>
    <property type="match status" value="1"/>
</dbReference>
<dbReference type="Gene3D" id="2.40.50.1070">
    <property type="match status" value="1"/>
</dbReference>
<keyword evidence="1" id="KW-0004">4Fe-4S</keyword>
<dbReference type="Gene3D" id="3.40.50.150">
    <property type="entry name" value="Vaccinia Virus protein VP39"/>
    <property type="match status" value="1"/>
</dbReference>
<name>A0A246DNG2_9HYPH</name>
<evidence type="ECO:0000256" key="6">
    <source>
        <dbReference type="PROSITE-ProRule" id="PRU01024"/>
    </source>
</evidence>
<dbReference type="Gene3D" id="2.40.50.140">
    <property type="entry name" value="Nucleic acid-binding proteins"/>
    <property type="match status" value="1"/>
</dbReference>
<dbReference type="Pfam" id="PF01938">
    <property type="entry name" value="TRAM"/>
    <property type="match status" value="1"/>
</dbReference>
<dbReference type="GO" id="GO:0070475">
    <property type="term" value="P:rRNA base methylation"/>
    <property type="evidence" value="ECO:0007669"/>
    <property type="project" value="TreeGrafter"/>
</dbReference>
<dbReference type="PROSITE" id="PS51687">
    <property type="entry name" value="SAM_MT_RNA_M5U"/>
    <property type="match status" value="1"/>
</dbReference>
<reference evidence="9 10" key="1">
    <citation type="submission" date="2017-03" db="EMBL/GenBank/DDBJ databases">
        <title>Genome of strain Rhizobium sp. CNPSo 668.</title>
        <authorList>
            <person name="Ribeiro R."/>
        </authorList>
    </citation>
    <scope>NUCLEOTIDE SEQUENCE [LARGE SCALE GENOMIC DNA]</scope>
    <source>
        <strain evidence="9 10">CNPSo 668</strain>
    </source>
</reference>
<dbReference type="InterPro" id="IPR012340">
    <property type="entry name" value="NA-bd_OB-fold"/>
</dbReference>
<dbReference type="SUPFAM" id="SSF50249">
    <property type="entry name" value="Nucleic acid-binding proteins"/>
    <property type="match status" value="1"/>
</dbReference>
<dbReference type="EMBL" id="MXPU01000021">
    <property type="protein sequence ID" value="OWO91826.1"/>
    <property type="molecule type" value="Genomic_DNA"/>
</dbReference>
<protein>
    <submittedName>
        <fullName evidence="9">RNA methyltransferase</fullName>
    </submittedName>
</protein>
<feature type="active site" description="Nucleophile" evidence="6">
    <location>
        <position position="374"/>
    </location>
</feature>
<dbReference type="InterPro" id="IPR010280">
    <property type="entry name" value="U5_MeTrfase_fam"/>
</dbReference>
<comment type="caution">
    <text evidence="9">The sequence shown here is derived from an EMBL/GenBank/DDBJ whole genome shotgun (WGS) entry which is preliminary data.</text>
</comment>
<dbReference type="Pfam" id="PF05958">
    <property type="entry name" value="tRNA_U5-meth_tr"/>
    <property type="match status" value="1"/>
</dbReference>